<dbReference type="Proteomes" id="UP000010862">
    <property type="component" value="Chromosome 2"/>
</dbReference>
<reference evidence="3 4" key="1">
    <citation type="submission" date="2011-04" db="EMBL/GenBank/DDBJ databases">
        <authorList>
            <person name="Muzny D."/>
            <person name="Qin X."/>
            <person name="Deng J."/>
            <person name="Jiang H."/>
            <person name="Liu Y."/>
            <person name="Qu J."/>
            <person name="Song X.-Z."/>
            <person name="Zhang L."/>
            <person name="Thornton R."/>
            <person name="Coyle M."/>
            <person name="Francisco L."/>
            <person name="Jackson L."/>
            <person name="Javaid M."/>
            <person name="Korchina V."/>
            <person name="Kovar C."/>
            <person name="Mata R."/>
            <person name="Mathew T."/>
            <person name="Ngo R."/>
            <person name="Nguyen L."/>
            <person name="Nguyen N."/>
            <person name="Okwuonu G."/>
            <person name="Ongeri F."/>
            <person name="Pham C."/>
            <person name="Simmons D."/>
            <person name="Wilczek-Boney K."/>
            <person name="Hale W."/>
            <person name="Jakkamsetti A."/>
            <person name="Pham P."/>
            <person name="Ruth R."/>
            <person name="San Lucas F."/>
            <person name="Warren J."/>
            <person name="Zhang J."/>
            <person name="Zhao Z."/>
            <person name="Zhou C."/>
            <person name="Zhu D."/>
            <person name="Lee S."/>
            <person name="Bess C."/>
            <person name="Blankenburg K."/>
            <person name="Forbes L."/>
            <person name="Fu Q."/>
            <person name="Gubbala S."/>
            <person name="Hirani K."/>
            <person name="Jayaseelan J.C."/>
            <person name="Lara F."/>
            <person name="Munidasa M."/>
            <person name="Palculict T."/>
            <person name="Patil S."/>
            <person name="Pu L.-L."/>
            <person name="Saada N."/>
            <person name="Tang L."/>
            <person name="Weissenberger G."/>
            <person name="Zhu Y."/>
            <person name="Hemphill L."/>
            <person name="Shang Y."/>
            <person name="Youmans B."/>
            <person name="Ayvaz T."/>
            <person name="Ross M."/>
            <person name="Santibanez J."/>
            <person name="Aqrawi P."/>
            <person name="Gross S."/>
            <person name="Joshi V."/>
            <person name="Fowler G."/>
            <person name="Nazareth L."/>
            <person name="Reid J."/>
            <person name="Worley K."/>
            <person name="Petrosino J."/>
            <person name="Highlander S."/>
            <person name="Gibbs R."/>
        </authorList>
    </citation>
    <scope>NUCLEOTIDE SEQUENCE [LARGE SCALE GENOMIC DNA]</scope>
    <source>
        <strain evidence="3 4">DSM 3688</strain>
    </source>
</reference>
<evidence type="ECO:0000313" key="5">
    <source>
        <dbReference type="Proteomes" id="UP000010862"/>
    </source>
</evidence>
<dbReference type="Proteomes" id="UP000007820">
    <property type="component" value="Unassembled WGS sequence"/>
</dbReference>
<evidence type="ECO:0000256" key="1">
    <source>
        <dbReference type="SAM" id="MobiDB-lite"/>
    </source>
</evidence>
<dbReference type="EMBL" id="CP003369">
    <property type="protein sequence ID" value="AGB29255.1"/>
    <property type="molecule type" value="Genomic_DNA"/>
</dbReference>
<dbReference type="EMBL" id="AFPW01000035">
    <property type="protein sequence ID" value="EGQ13177.1"/>
    <property type="molecule type" value="Genomic_DNA"/>
</dbReference>
<feature type="region of interest" description="Disordered" evidence="1">
    <location>
        <begin position="30"/>
        <end position="61"/>
    </location>
</feature>
<dbReference type="PATRIC" id="fig|908937.9.peg.2096"/>
<proteinExistence type="predicted"/>
<organism evidence="3 4">
    <name type="scientific">Prevotella dentalis (strain ATCC 49559 / DSM 3688 / JCM 13448 / NCTC 12043 / ES 2772)</name>
    <name type="common">Mitsuokella dentalis</name>
    <dbReference type="NCBI Taxonomy" id="908937"/>
    <lineage>
        <taxon>Bacteria</taxon>
        <taxon>Pseudomonadati</taxon>
        <taxon>Bacteroidota</taxon>
        <taxon>Bacteroidia</taxon>
        <taxon>Bacteroidales</taxon>
        <taxon>Prevotellaceae</taxon>
        <taxon>Prevotella</taxon>
    </lineage>
</organism>
<protein>
    <submittedName>
        <fullName evidence="3">Uncharacterized protein</fullName>
    </submittedName>
</protein>
<reference evidence="2" key="2">
    <citation type="submission" date="2012-02" db="EMBL/GenBank/DDBJ databases">
        <title>Complete sequence of chromosome 2 of Prevotella dentalis DSM 3688.</title>
        <authorList>
            <consortium name="US DOE Joint Genome Institute (JGI-PGF)"/>
            <person name="Lucas S."/>
            <person name="Copeland A."/>
            <person name="Lapidus A."/>
            <person name="Glavina del Rio T."/>
            <person name="Dalin E."/>
            <person name="Tice H."/>
            <person name="Bruce D."/>
            <person name="Goodwin L."/>
            <person name="Pitluck S."/>
            <person name="Peters L."/>
            <person name="Mikhailova N."/>
            <person name="Chertkov O."/>
            <person name="Kyrpides N."/>
            <person name="Mavromatis K."/>
            <person name="Ivanova N."/>
            <person name="Brettin T."/>
            <person name="Detter J.C."/>
            <person name="Han C."/>
            <person name="Larimer F."/>
            <person name="Land M."/>
            <person name="Hauser L."/>
            <person name="Markowitz V."/>
            <person name="Cheng J.-F."/>
            <person name="Hugenholtz P."/>
            <person name="Woyke T."/>
            <person name="Wu D."/>
            <person name="Gronow S."/>
            <person name="Wellnitz S."/>
            <person name="Brambilla E."/>
            <person name="Klenk H.-P."/>
            <person name="Eisen J.A."/>
        </authorList>
    </citation>
    <scope>NUCLEOTIDE SEQUENCE [LARGE SCALE GENOMIC DNA]</scope>
    <source>
        <strain evidence="2">DSM 3688</strain>
    </source>
</reference>
<evidence type="ECO:0000313" key="2">
    <source>
        <dbReference type="EMBL" id="AGB29255.1"/>
    </source>
</evidence>
<sequence length="61" mass="6550">MKKQYIAPTVQTRAMSAESCLLQASASIPVSHTPTTAPLSKDGGACMEPKPSLWDDDNDEE</sequence>
<accession>F9D5M5</accession>
<dbReference type="HOGENOM" id="CLU_2918824_0_0_10"/>
<name>F9D5M5_PREDD</name>
<dbReference type="AlphaFoldDB" id="F9D5M5"/>
<gene>
    <name evidence="2" type="ordered locus">Prede_1975</name>
    <name evidence="3" type="ORF">HMPREF9136_2153</name>
</gene>
<keyword evidence="5" id="KW-1185">Reference proteome</keyword>
<evidence type="ECO:0000313" key="3">
    <source>
        <dbReference type="EMBL" id="EGQ13177.1"/>
    </source>
</evidence>
<dbReference type="RefSeq" id="WP_005846951.1">
    <property type="nucleotide sequence ID" value="NC_019968.1"/>
</dbReference>
<dbReference type="KEGG" id="pdt:Prede_1975"/>
<dbReference type="STRING" id="908937.Prede_1975"/>
<evidence type="ECO:0000313" key="4">
    <source>
        <dbReference type="Proteomes" id="UP000007820"/>
    </source>
</evidence>